<evidence type="ECO:0000313" key="11">
    <source>
        <dbReference type="Proteomes" id="UP000320106"/>
    </source>
</evidence>
<dbReference type="EMBL" id="AAACVH010000022">
    <property type="protein sequence ID" value="EAA8666172.1"/>
    <property type="molecule type" value="Genomic_DNA"/>
</dbReference>
<dbReference type="EMBL" id="CP030219">
    <property type="protein sequence ID" value="AXD71852.1"/>
    <property type="molecule type" value="Genomic_DNA"/>
</dbReference>
<evidence type="ECO:0000313" key="10">
    <source>
        <dbReference type="Proteomes" id="UP000251994"/>
    </source>
</evidence>
<evidence type="ECO:0000313" key="2">
    <source>
        <dbReference type="EMBL" id="EAA8666172.1"/>
    </source>
</evidence>
<evidence type="ECO:0000313" key="9">
    <source>
        <dbReference type="EMBL" id="TPQ14288.1"/>
    </source>
</evidence>
<dbReference type="RefSeq" id="WP_023247686.1">
    <property type="nucleotide sequence ID" value="NZ_CP030180.1"/>
</dbReference>
<dbReference type="Proteomes" id="UP000320106">
    <property type="component" value="Unassembled WGS sequence"/>
</dbReference>
<accession>A0A1S1A641</accession>
<dbReference type="EMBL" id="RNKS01000027">
    <property type="protein sequence ID" value="MGD29997.1"/>
    <property type="molecule type" value="Genomic_DNA"/>
</dbReference>
<dbReference type="EMBL" id="RSUV01000002">
    <property type="protein sequence ID" value="MIV42827.1"/>
    <property type="molecule type" value="Genomic_DNA"/>
</dbReference>
<evidence type="ECO:0000313" key="7">
    <source>
        <dbReference type="EMBL" id="MMS77213.1"/>
    </source>
</evidence>
<protein>
    <submittedName>
        <fullName evidence="8">Uncharacterized protein</fullName>
    </submittedName>
</protein>
<dbReference type="Proteomes" id="UP000885336">
    <property type="component" value="Unassembled WGS sequence"/>
</dbReference>
<evidence type="ECO:0000313" key="1">
    <source>
        <dbReference type="EMBL" id="AXD71852.1"/>
    </source>
</evidence>
<sequence>MLRASAKTIPIHFALAYIARNNVKKAYLIDRDKQCKEYGYSLLRYIYAHYRFFGERAAAGKDG</sequence>
<organism evidence="8">
    <name type="scientific">Salmonella enterica</name>
    <name type="common">Salmonella choleraesuis</name>
    <dbReference type="NCBI Taxonomy" id="28901"/>
    <lineage>
        <taxon>Bacteria</taxon>
        <taxon>Pseudomonadati</taxon>
        <taxon>Pseudomonadota</taxon>
        <taxon>Gammaproteobacteria</taxon>
        <taxon>Enterobacterales</taxon>
        <taxon>Enterobacteriaceae</taxon>
        <taxon>Salmonella</taxon>
    </lineage>
</organism>
<evidence type="ECO:0000313" key="3">
    <source>
        <dbReference type="EMBL" id="MGD29997.1"/>
    </source>
</evidence>
<reference evidence="5" key="3">
    <citation type="submission" date="2018-07" db="EMBL/GenBank/DDBJ databases">
        <authorList>
            <consortium name="GenomeTrakr network: Whole genome sequencing for foodborne pathogen traceback"/>
        </authorList>
    </citation>
    <scope>NUCLEOTIDE SEQUENCE [LARGE SCALE GENOMIC DNA]</scope>
    <source>
        <strain evidence="5">CFSAN048114</strain>
        <strain evidence="4">FLUFL-1338</strain>
        <strain evidence="2">FLUFL-367</strain>
    </source>
</reference>
<dbReference type="EMBL" id="VFRH01000004">
    <property type="protein sequence ID" value="TPQ14288.1"/>
    <property type="molecule type" value="Genomic_DNA"/>
</dbReference>
<dbReference type="EMBL" id="MLTE01000001">
    <property type="protein sequence ID" value="OHJ56927.1"/>
    <property type="molecule type" value="Genomic_DNA"/>
</dbReference>
<gene>
    <name evidence="5" type="ORF">A7E06_04415</name>
    <name evidence="8" type="ORF">A7S51_02650</name>
    <name evidence="1" type="ORF">CHC34_13350</name>
    <name evidence="7" type="ORF">D9O31_11660</name>
    <name evidence="6" type="ORF">EAK82_13960</name>
    <name evidence="3" type="ORF">EE393_13580</name>
    <name evidence="9" type="ORF">FJR63_06160</name>
    <name evidence="4" type="ORF">KO51_01725</name>
    <name evidence="2" type="ORF">NL99_14425</name>
</gene>
<evidence type="ECO:0000313" key="8">
    <source>
        <dbReference type="EMBL" id="OHJ56927.1"/>
    </source>
</evidence>
<reference evidence="9 11" key="5">
    <citation type="submission" date="2019-06" db="EMBL/GenBank/DDBJ databases">
        <title>Comparative genome anaysis of Salmonella and Staphylococcus aureus isolated from China.</title>
        <authorList>
            <person name="Li L."/>
        </authorList>
    </citation>
    <scope>NUCLEOTIDE SEQUENCE [LARGE SCALE GENOMIC DNA]</scope>
    <source>
        <strain evidence="9 11">GSJ/2016-Sal.-012</strain>
    </source>
</reference>
<dbReference type="Proteomes" id="UP000885283">
    <property type="component" value="Unassembled WGS sequence"/>
</dbReference>
<evidence type="ECO:0000313" key="4">
    <source>
        <dbReference type="EMBL" id="MIK90347.1"/>
    </source>
</evidence>
<dbReference type="EMBL" id="RWAH01000009">
    <property type="protein sequence ID" value="MMS77213.1"/>
    <property type="molecule type" value="Genomic_DNA"/>
</dbReference>
<dbReference type="Proteomes" id="UP000839834">
    <property type="component" value="Unassembled WGS sequence"/>
</dbReference>
<name>A0A1S1A641_SALER</name>
<dbReference type="Proteomes" id="UP000251994">
    <property type="component" value="Chromosome"/>
</dbReference>
<dbReference type="Proteomes" id="UP000839526">
    <property type="component" value="Unassembled WGS sequence"/>
</dbReference>
<evidence type="ECO:0000313" key="6">
    <source>
        <dbReference type="EMBL" id="MLW01309.1"/>
    </source>
</evidence>
<dbReference type="EMBL" id="RVIJ01000013">
    <property type="protein sequence ID" value="MLW01309.1"/>
    <property type="molecule type" value="Genomic_DNA"/>
</dbReference>
<reference evidence="8" key="1">
    <citation type="submission" date="2016-09" db="EMBL/GenBank/DDBJ databases">
        <title>Whole genome sequencing of Salmonella enterica.</title>
        <authorList>
            <person name="Bell R."/>
        </authorList>
    </citation>
    <scope>NUCLEOTIDE SEQUENCE [LARGE SCALE GENOMIC DNA]</scope>
    <source>
        <strain evidence="8">CFSAN044929</strain>
    </source>
</reference>
<dbReference type="Proteomes" id="UP000839530">
    <property type="component" value="Unassembled WGS sequence"/>
</dbReference>
<reference evidence="3" key="4">
    <citation type="submission" date="2018-11" db="EMBL/GenBank/DDBJ databases">
        <authorList>
            <consortium name="PulseNet: The National Subtyping Network for Foodborne Disease Surveillance"/>
            <person name="Tarr C.L."/>
            <person name="Trees E."/>
            <person name="Katz L.S."/>
            <person name="Carleton-Romer H.A."/>
            <person name="Stroika S."/>
            <person name="Kucerova Z."/>
            <person name="Roache K.F."/>
            <person name="Sabol A.L."/>
            <person name="Besser J."/>
            <person name="Gerner-Smidt P."/>
        </authorList>
    </citation>
    <scope>NUCLEOTIDE SEQUENCE [LARGE SCALE GENOMIC DNA]</scope>
    <source>
        <strain evidence="6">PNUSAS038541</strain>
        <strain evidence="7">PNUSAS052121</strain>
        <strain evidence="3">PNUSAS058450</strain>
    </source>
</reference>
<dbReference type="Proteomes" id="UP000866740">
    <property type="component" value="Unassembled WGS sequence"/>
</dbReference>
<dbReference type="Proteomes" id="UP000885392">
    <property type="component" value="Unassembled WGS sequence"/>
</dbReference>
<evidence type="ECO:0000313" key="5">
    <source>
        <dbReference type="EMBL" id="MIV42827.1"/>
    </source>
</evidence>
<dbReference type="EMBL" id="RSMR01000001">
    <property type="protein sequence ID" value="MIK90347.1"/>
    <property type="molecule type" value="Genomic_DNA"/>
</dbReference>
<proteinExistence type="predicted"/>
<reference evidence="1 10" key="2">
    <citation type="submission" date="2018-06" db="EMBL/GenBank/DDBJ databases">
        <title>Completed Genome Sequences of 32 Strains from Various Serotypes of Salmonella enterica.</title>
        <authorList>
            <person name="Nash J.H.E."/>
            <person name="Robertson J."/>
            <person name="Bessonov K."/>
        </authorList>
    </citation>
    <scope>NUCLEOTIDE SEQUENCE [LARGE SCALE GENOMIC DNA]</scope>
    <source>
        <strain evidence="1 10">SA20021456</strain>
    </source>
</reference>
<dbReference type="AlphaFoldDB" id="A0A1S1A641"/>